<evidence type="ECO:0000313" key="1">
    <source>
        <dbReference type="EMBL" id="QDT01318.1"/>
    </source>
</evidence>
<name>A0A517N2T5_9BACT</name>
<evidence type="ECO:0000313" key="2">
    <source>
        <dbReference type="Proteomes" id="UP000319852"/>
    </source>
</evidence>
<gene>
    <name evidence="1" type="ORF">HG15A2_46600</name>
</gene>
<organism evidence="1 2">
    <name type="scientific">Adhaeretor mobilis</name>
    <dbReference type="NCBI Taxonomy" id="1930276"/>
    <lineage>
        <taxon>Bacteria</taxon>
        <taxon>Pseudomonadati</taxon>
        <taxon>Planctomycetota</taxon>
        <taxon>Planctomycetia</taxon>
        <taxon>Pirellulales</taxon>
        <taxon>Lacipirellulaceae</taxon>
        <taxon>Adhaeretor</taxon>
    </lineage>
</organism>
<sequence>MRGDGSLDSRRIETTAVAYVTLGQATDVLSCVWVSGSEPATDAEFFAALYISETASAGKEIRHASFISRS</sequence>
<dbReference type="Proteomes" id="UP000319852">
    <property type="component" value="Chromosome"/>
</dbReference>
<reference evidence="1 2" key="1">
    <citation type="submission" date="2019-02" db="EMBL/GenBank/DDBJ databases">
        <title>Deep-cultivation of Planctomycetes and their phenomic and genomic characterization uncovers novel biology.</title>
        <authorList>
            <person name="Wiegand S."/>
            <person name="Jogler M."/>
            <person name="Boedeker C."/>
            <person name="Pinto D."/>
            <person name="Vollmers J."/>
            <person name="Rivas-Marin E."/>
            <person name="Kohn T."/>
            <person name="Peeters S.H."/>
            <person name="Heuer A."/>
            <person name="Rast P."/>
            <person name="Oberbeckmann S."/>
            <person name="Bunk B."/>
            <person name="Jeske O."/>
            <person name="Meyerdierks A."/>
            <person name="Storesund J.E."/>
            <person name="Kallscheuer N."/>
            <person name="Luecker S."/>
            <person name="Lage O.M."/>
            <person name="Pohl T."/>
            <person name="Merkel B.J."/>
            <person name="Hornburger P."/>
            <person name="Mueller R.-W."/>
            <person name="Bruemmer F."/>
            <person name="Labrenz M."/>
            <person name="Spormann A.M."/>
            <person name="Op den Camp H."/>
            <person name="Overmann J."/>
            <person name="Amann R."/>
            <person name="Jetten M.S.M."/>
            <person name="Mascher T."/>
            <person name="Medema M.H."/>
            <person name="Devos D.P."/>
            <person name="Kaster A.-K."/>
            <person name="Ovreas L."/>
            <person name="Rohde M."/>
            <person name="Galperin M.Y."/>
            <person name="Jogler C."/>
        </authorList>
    </citation>
    <scope>NUCLEOTIDE SEQUENCE [LARGE SCALE GENOMIC DNA]</scope>
    <source>
        <strain evidence="1 2">HG15A2</strain>
    </source>
</reference>
<accession>A0A517N2T5</accession>
<dbReference type="EMBL" id="CP036263">
    <property type="protein sequence ID" value="QDT01318.1"/>
    <property type="molecule type" value="Genomic_DNA"/>
</dbReference>
<dbReference type="KEGG" id="amob:HG15A2_46600"/>
<proteinExistence type="predicted"/>
<keyword evidence="2" id="KW-1185">Reference proteome</keyword>
<dbReference type="AlphaFoldDB" id="A0A517N2T5"/>
<protein>
    <submittedName>
        <fullName evidence="1">Uncharacterized protein</fullName>
    </submittedName>
</protein>